<feature type="domain" description="HTH lysR-type" evidence="5">
    <location>
        <begin position="7"/>
        <end position="64"/>
    </location>
</feature>
<comment type="similarity">
    <text evidence="1">Belongs to the LysR transcriptional regulatory family.</text>
</comment>
<evidence type="ECO:0000256" key="2">
    <source>
        <dbReference type="ARBA" id="ARBA00023015"/>
    </source>
</evidence>
<dbReference type="InterPro" id="IPR000847">
    <property type="entry name" value="LysR_HTH_N"/>
</dbReference>
<dbReference type="EMBL" id="BNAI01000003">
    <property type="protein sequence ID" value="GHF18933.1"/>
    <property type="molecule type" value="Genomic_DNA"/>
</dbReference>
<dbReference type="InterPro" id="IPR050389">
    <property type="entry name" value="LysR-type_TF"/>
</dbReference>
<dbReference type="PANTHER" id="PTHR30118">
    <property type="entry name" value="HTH-TYPE TRANSCRIPTIONAL REGULATOR LEUO-RELATED"/>
    <property type="match status" value="1"/>
</dbReference>
<dbReference type="Pfam" id="PF00126">
    <property type="entry name" value="HTH_1"/>
    <property type="match status" value="1"/>
</dbReference>
<keyword evidence="2" id="KW-0805">Transcription regulation</keyword>
<name>A0A8J3GR05_9MICO</name>
<reference evidence="6" key="1">
    <citation type="journal article" date="2014" name="Int. J. Syst. Evol. Microbiol.">
        <title>Complete genome sequence of Corynebacterium casei LMG S-19264T (=DSM 44701T), isolated from a smear-ripened cheese.</title>
        <authorList>
            <consortium name="US DOE Joint Genome Institute (JGI-PGF)"/>
            <person name="Walter F."/>
            <person name="Albersmeier A."/>
            <person name="Kalinowski J."/>
            <person name="Ruckert C."/>
        </authorList>
    </citation>
    <scope>NUCLEOTIDE SEQUENCE</scope>
    <source>
        <strain evidence="6">CGMCC 1.16548</strain>
    </source>
</reference>
<dbReference type="InterPro" id="IPR036390">
    <property type="entry name" value="WH_DNA-bd_sf"/>
</dbReference>
<keyword evidence="4" id="KW-0804">Transcription</keyword>
<dbReference type="GO" id="GO:0003700">
    <property type="term" value="F:DNA-binding transcription factor activity"/>
    <property type="evidence" value="ECO:0007669"/>
    <property type="project" value="InterPro"/>
</dbReference>
<evidence type="ECO:0000259" key="5">
    <source>
        <dbReference type="PROSITE" id="PS50931"/>
    </source>
</evidence>
<dbReference type="PANTHER" id="PTHR30118:SF15">
    <property type="entry name" value="TRANSCRIPTIONAL REGULATORY PROTEIN"/>
    <property type="match status" value="1"/>
</dbReference>
<evidence type="ECO:0000313" key="6">
    <source>
        <dbReference type="EMBL" id="GHF18933.1"/>
    </source>
</evidence>
<reference evidence="6" key="2">
    <citation type="submission" date="2020-09" db="EMBL/GenBank/DDBJ databases">
        <authorList>
            <person name="Sun Q."/>
            <person name="Zhou Y."/>
        </authorList>
    </citation>
    <scope>NUCLEOTIDE SEQUENCE</scope>
    <source>
        <strain evidence="6">CGMCC 1.16548</strain>
    </source>
</reference>
<dbReference type="Pfam" id="PF03466">
    <property type="entry name" value="LysR_substrate"/>
    <property type="match status" value="1"/>
</dbReference>
<dbReference type="Gene3D" id="1.10.10.10">
    <property type="entry name" value="Winged helix-like DNA-binding domain superfamily/Winged helix DNA-binding domain"/>
    <property type="match status" value="1"/>
</dbReference>
<dbReference type="SUPFAM" id="SSF53850">
    <property type="entry name" value="Periplasmic binding protein-like II"/>
    <property type="match status" value="1"/>
</dbReference>
<accession>A0A8J3GR05</accession>
<organism evidence="6 7">
    <name type="scientific">Pseudolysinimonas yzui</name>
    <dbReference type="NCBI Taxonomy" id="2708254"/>
    <lineage>
        <taxon>Bacteria</taxon>
        <taxon>Bacillati</taxon>
        <taxon>Actinomycetota</taxon>
        <taxon>Actinomycetes</taxon>
        <taxon>Micrococcales</taxon>
        <taxon>Microbacteriaceae</taxon>
        <taxon>Pseudolysinimonas</taxon>
    </lineage>
</organism>
<dbReference type="SUPFAM" id="SSF46785">
    <property type="entry name" value="Winged helix' DNA-binding domain"/>
    <property type="match status" value="1"/>
</dbReference>
<evidence type="ECO:0000256" key="4">
    <source>
        <dbReference type="ARBA" id="ARBA00023163"/>
    </source>
</evidence>
<comment type="caution">
    <text evidence="6">The sequence shown here is derived from an EMBL/GenBank/DDBJ whole genome shotgun (WGS) entry which is preliminary data.</text>
</comment>
<dbReference type="InterPro" id="IPR036388">
    <property type="entry name" value="WH-like_DNA-bd_sf"/>
</dbReference>
<evidence type="ECO:0000256" key="3">
    <source>
        <dbReference type="ARBA" id="ARBA00023125"/>
    </source>
</evidence>
<gene>
    <name evidence="6" type="ORF">GCM10011600_19860</name>
</gene>
<dbReference type="InterPro" id="IPR037402">
    <property type="entry name" value="YidZ_PBP2"/>
</dbReference>
<dbReference type="Gene3D" id="3.40.190.10">
    <property type="entry name" value="Periplasmic binding protein-like II"/>
    <property type="match status" value="2"/>
</dbReference>
<dbReference type="CDD" id="cd08417">
    <property type="entry name" value="PBP2_Nitroaromatics_like"/>
    <property type="match status" value="1"/>
</dbReference>
<dbReference type="AlphaFoldDB" id="A0A8J3GR05"/>
<keyword evidence="3" id="KW-0238">DNA-binding</keyword>
<dbReference type="InterPro" id="IPR005119">
    <property type="entry name" value="LysR_subst-bd"/>
</dbReference>
<evidence type="ECO:0000313" key="7">
    <source>
        <dbReference type="Proteomes" id="UP000617531"/>
    </source>
</evidence>
<keyword evidence="7" id="KW-1185">Reference proteome</keyword>
<dbReference type="Proteomes" id="UP000617531">
    <property type="component" value="Unassembled WGS sequence"/>
</dbReference>
<protein>
    <submittedName>
        <fullName evidence="6">LysR family transcriptional regulator</fullName>
    </submittedName>
</protein>
<proteinExistence type="inferred from homology"/>
<sequence>MTDLRNIDANLVVVLDAILTERSLTRAGEAIGMTQPAVSGALSKLRKLVDDPLLVRNGRTFDLTPKAKELQPLVSDALKEIGRTFNLRPEFDPLTSDRRFRLWASDYVLATMTGTLLRILEEEAPGTSVEFGTLTDTQVTPIDLLRTDVVVTSANRGIPGKRQALFSDSFVCIISTTHPRLSRGHLTLNDLADLPFVRVDFGEGIVTIPDDALAAAGVDPQIAMTVPGFLSVPFMVQGSDMWGMVQARVAELYAEQLGLMIVDTPVPRSNLIEAAFWHPSKTSDPALRWLVAILRKTAERVEFAAEDDLVAL</sequence>
<evidence type="ECO:0000256" key="1">
    <source>
        <dbReference type="ARBA" id="ARBA00009437"/>
    </source>
</evidence>
<dbReference type="PROSITE" id="PS50931">
    <property type="entry name" value="HTH_LYSR"/>
    <property type="match status" value="1"/>
</dbReference>
<dbReference type="RefSeq" id="WP_191283323.1">
    <property type="nucleotide sequence ID" value="NZ_BNAI01000003.1"/>
</dbReference>
<dbReference type="GO" id="GO:0003677">
    <property type="term" value="F:DNA binding"/>
    <property type="evidence" value="ECO:0007669"/>
    <property type="project" value="UniProtKB-KW"/>
</dbReference>